<feature type="region of interest" description="Disordered" evidence="1">
    <location>
        <begin position="206"/>
        <end position="229"/>
    </location>
</feature>
<proteinExistence type="predicted"/>
<dbReference type="EMBL" id="JABFYL010000033">
    <property type="protein sequence ID" value="NVN51258.1"/>
    <property type="molecule type" value="Genomic_DNA"/>
</dbReference>
<evidence type="ECO:0000313" key="2">
    <source>
        <dbReference type="EMBL" id="NVN51258.1"/>
    </source>
</evidence>
<protein>
    <submittedName>
        <fullName evidence="2">Uncharacterized protein</fullName>
    </submittedName>
</protein>
<dbReference type="Proteomes" id="UP000570517">
    <property type="component" value="Unassembled WGS sequence"/>
</dbReference>
<evidence type="ECO:0000256" key="1">
    <source>
        <dbReference type="SAM" id="MobiDB-lite"/>
    </source>
</evidence>
<gene>
    <name evidence="2" type="ORF">HLY00_3610</name>
</gene>
<reference evidence="2 3" key="1">
    <citation type="submission" date="2020-05" db="EMBL/GenBank/DDBJ databases">
        <title>Draft genome sequence of Mycobacterium hippocampi DL, isolated from European seabass, Dicentrarchus labrax, reared in fish farms.</title>
        <authorList>
            <person name="Stathopoulou P."/>
            <person name="Asimakis E."/>
            <person name="Tzokas K."/>
            <person name="Batargias C."/>
            <person name="Tsiamis G."/>
        </authorList>
    </citation>
    <scope>NUCLEOTIDE SEQUENCE [LARGE SCALE GENOMIC DNA]</scope>
    <source>
        <strain evidence="2 3">DL</strain>
    </source>
</reference>
<evidence type="ECO:0000313" key="3">
    <source>
        <dbReference type="Proteomes" id="UP000570517"/>
    </source>
</evidence>
<comment type="caution">
    <text evidence="2">The sequence shown here is derived from an EMBL/GenBank/DDBJ whole genome shotgun (WGS) entry which is preliminary data.</text>
</comment>
<sequence>MPVTVRDVYSVAPAVVWKSLARLLSQPGRDRMKVFDPDTKEYRKTRRITDTLPTLMAAVYLYTHRRTTLLALDFDSKSHGQAQVDADFARALGWLTACGARVVTDRSTNGGRHILVPLAINTTASFDEIQSLMRQLKARLPSFDPKPMQNAKEGCISVPGTPCAGGGHRILDGTLTDAVAALTERSAPTLLPELYALLGTLPSPPQAATADLRSPGSTRTHAGEDERLAEHARWSKPLPACVAAFAAAGDAALAREHTGSRWESPSEARMSVVLNAVLRGHSLADIRAQTEPGRPWSGLGDSYRTKHGTRADAQLARDVRSALDYTSTLAVKANQSAHRYKNSHGGQGSTGPHARWLAHALAWADREFAGSPFRWTVRDVLQALAIKAAVAGEIRSGTAIVGVGGRGLSLSAGLMPATTTFEVLRRTREMVGAPILLVRPRIGRDADFYALITETVDTITPVPLERVRVSDVHPAWSILGRHHRAVYELIAHTGMRRPADVYAAARISARTGQLSIAALAAAGLITREGRTVVPGPTTLDDIAAAHRLDEVQADRIARYRRERAAWHAWLALQDALKGITPEAGERVHASPHGRLVLAGEDDYLAHVMAHGPPPADDEYTAITLVTELMGARILAGTRQ</sequence>
<name>A0A850PL32_9MYCO</name>
<organism evidence="2 3">
    <name type="scientific">Mycolicibacterium hippocampi</name>
    <dbReference type="NCBI Taxonomy" id="659824"/>
    <lineage>
        <taxon>Bacteria</taxon>
        <taxon>Bacillati</taxon>
        <taxon>Actinomycetota</taxon>
        <taxon>Actinomycetes</taxon>
        <taxon>Mycobacteriales</taxon>
        <taxon>Mycobacteriaceae</taxon>
        <taxon>Mycolicibacterium</taxon>
    </lineage>
</organism>
<keyword evidence="3" id="KW-1185">Reference proteome</keyword>
<accession>A0A850PL32</accession>
<dbReference type="AlphaFoldDB" id="A0A850PL32"/>